<dbReference type="SUPFAM" id="SSF51905">
    <property type="entry name" value="FAD/NAD(P)-binding domain"/>
    <property type="match status" value="1"/>
</dbReference>
<dbReference type="Gene3D" id="3.50.50.60">
    <property type="entry name" value="FAD/NAD(P)-binding domain"/>
    <property type="match status" value="1"/>
</dbReference>
<organism evidence="1 2">
    <name type="scientific">Paraburkholderia madseniana</name>
    <dbReference type="NCBI Taxonomy" id="2599607"/>
    <lineage>
        <taxon>Bacteria</taxon>
        <taxon>Pseudomonadati</taxon>
        <taxon>Pseudomonadota</taxon>
        <taxon>Betaproteobacteria</taxon>
        <taxon>Burkholderiales</taxon>
        <taxon>Burkholderiaceae</taxon>
        <taxon>Paraburkholderia</taxon>
    </lineage>
</organism>
<name>A0A6N6W982_9BURK</name>
<dbReference type="EMBL" id="VOSW01000058">
    <property type="protein sequence ID" value="KAE8756741.1"/>
    <property type="molecule type" value="Genomic_DNA"/>
</dbReference>
<gene>
    <name evidence="1" type="ORF">FSO04_27615</name>
</gene>
<accession>A0A6N6W982</accession>
<sequence>MCLNTGFAGGPVSVKNSTSKELLARYKVPGHQIYVLGTFDAGVTVLDQQARALNLIWSLVEERTVLSRVAPRKDLAKPRAERIAIIGGGFAGLTAAAGLLRKDVEADITIFEQRDTLLPLQQGSDSRWLHPHIYDWPAVGSLSGAALLPVLNWTAARASDVVVQILGEWKKAYHDWHEQSKRKLRLYCNARHVQVHEIGSDRDGLRIEWVGEQRDPQDGIAAYAPDARHGVPRHQSVNTGSSESFDIVILAVGFGTERDTPQSYWRNETYAQPSLDSQRHTFVVSGQGDGAMMDLLRLRVSQFRQDRILGELFSGERALIDELRRVQSEHTGPDAKQGLFDALETVSSSHRVAFEAVRARMSQRLRRDTEVILSLQVKKFSELFDPATRRISFQNRVLVYLLYKCGGFFPSSRGTDCLEKENEVSEERVVRRHGTRRDEVLKSVLSPHLYDVIEQMQAKHDGGYFLQPHIPNWTGGYFGFPGRADDAKRLPEGTKSAWKKEYLPGPTALMATAFCASLAGALRHGHNPSRRLRVTLHRVASFGGQEVLQQACNYQGVALERKDESGIGRTFPIHMGTIGLAFYTRRVIRSLPSVDPGKLHAYMSSPSRRLRESTRLMSTKVRFVIAIPILEPTDPGLHSPPSAVAGVIYIDSEADDFFIDDGSLKGIVWMAKGFLDGLQALGKTPLERLSNLAPPVRSSSQVETSSIERDPFDAAAREVLEEVGTVEPPVTAGPFQLNFDYSEFVVQED</sequence>
<comment type="caution">
    <text evidence="1">The sequence shown here is derived from an EMBL/GenBank/DDBJ whole genome shotgun (WGS) entry which is preliminary data.</text>
</comment>
<protein>
    <submittedName>
        <fullName evidence="1">FAD-dependent oxidoreductase</fullName>
    </submittedName>
</protein>
<dbReference type="InterPro" id="IPR036188">
    <property type="entry name" value="FAD/NAD-bd_sf"/>
</dbReference>
<evidence type="ECO:0000313" key="2">
    <source>
        <dbReference type="Proteomes" id="UP000463700"/>
    </source>
</evidence>
<dbReference type="Pfam" id="PF13450">
    <property type="entry name" value="NAD_binding_8"/>
    <property type="match status" value="1"/>
</dbReference>
<dbReference type="AlphaFoldDB" id="A0A6N6W982"/>
<evidence type="ECO:0000313" key="1">
    <source>
        <dbReference type="EMBL" id="KAE8756741.1"/>
    </source>
</evidence>
<dbReference type="Proteomes" id="UP000463700">
    <property type="component" value="Unassembled WGS sequence"/>
</dbReference>
<reference evidence="1 2" key="1">
    <citation type="journal article" date="2020" name="Int. J. Syst. Evol. Microbiol.">
        <title>Paraburkholderia madseniana sp. nov., a phenolic acid-degrading bacterium isolated from acidic forest soil.</title>
        <authorList>
            <person name="Wilhelm R.C."/>
            <person name="Murphy S.J.L."/>
            <person name="Feriancek N.M."/>
            <person name="Karasz D.C."/>
            <person name="DeRito C.M."/>
            <person name="Newman J.D."/>
            <person name="Buckley D.H."/>
        </authorList>
    </citation>
    <scope>NUCLEOTIDE SEQUENCE [LARGE SCALE GENOMIC DNA]</scope>
    <source>
        <strain evidence="1 2">RP11</strain>
    </source>
</reference>
<proteinExistence type="predicted"/>